<keyword evidence="3 8" id="KW-0547">Nucleotide-binding</keyword>
<evidence type="ECO:0000259" key="9">
    <source>
        <dbReference type="Pfam" id="PF02224"/>
    </source>
</evidence>
<evidence type="ECO:0000256" key="8">
    <source>
        <dbReference type="HAMAP-Rule" id="MF_00238"/>
    </source>
</evidence>
<dbReference type="EC" id="2.7.4.25" evidence="8"/>
<evidence type="ECO:0000256" key="6">
    <source>
        <dbReference type="ARBA" id="ARBA00047615"/>
    </source>
</evidence>
<feature type="domain" description="Cytidylate kinase" evidence="9">
    <location>
        <begin position="6"/>
        <end position="218"/>
    </location>
</feature>
<keyword evidence="8" id="KW-0963">Cytoplasm</keyword>
<keyword evidence="4 8" id="KW-0418">Kinase</keyword>
<name>A0ABQ0A824_9GAMM</name>
<dbReference type="InterPro" id="IPR011994">
    <property type="entry name" value="Cytidylate_kinase_dom"/>
</dbReference>
<dbReference type="HAMAP" id="MF_00238">
    <property type="entry name" value="Cytidyl_kinase_type1"/>
    <property type="match status" value="1"/>
</dbReference>
<dbReference type="Gene3D" id="3.40.50.300">
    <property type="entry name" value="P-loop containing nucleotide triphosphate hydrolases"/>
    <property type="match status" value="1"/>
</dbReference>
<protein>
    <recommendedName>
        <fullName evidence="8">Cytidylate kinase</fullName>
        <shortName evidence="8">CK</shortName>
        <ecNumber evidence="8">2.7.4.25</ecNumber>
    </recommendedName>
    <alternativeName>
        <fullName evidence="8">Cytidine monophosphate kinase</fullName>
        <shortName evidence="8">CMP kinase</shortName>
    </alternativeName>
</protein>
<evidence type="ECO:0000256" key="7">
    <source>
        <dbReference type="ARBA" id="ARBA00048478"/>
    </source>
</evidence>
<dbReference type="RefSeq" id="WP_353302426.1">
    <property type="nucleotide sequence ID" value="NZ_BAABWN010000004.1"/>
</dbReference>
<evidence type="ECO:0000313" key="11">
    <source>
        <dbReference type="Proteomes" id="UP001465153"/>
    </source>
</evidence>
<dbReference type="PANTHER" id="PTHR21299:SF2">
    <property type="entry name" value="CYTIDYLATE KINASE"/>
    <property type="match status" value="1"/>
</dbReference>
<dbReference type="Pfam" id="PF02224">
    <property type="entry name" value="Cytidylate_kin"/>
    <property type="match status" value="1"/>
</dbReference>
<keyword evidence="2 8" id="KW-0808">Transferase</keyword>
<evidence type="ECO:0000313" key="10">
    <source>
        <dbReference type="EMBL" id="GAA6167786.1"/>
    </source>
</evidence>
<proteinExistence type="inferred from homology"/>
<dbReference type="CDD" id="cd02020">
    <property type="entry name" value="CMPK"/>
    <property type="match status" value="1"/>
</dbReference>
<dbReference type="PANTHER" id="PTHR21299">
    <property type="entry name" value="CYTIDYLATE KINASE/PANTOATE-BETA-ALANINE LIGASE"/>
    <property type="match status" value="1"/>
</dbReference>
<dbReference type="InterPro" id="IPR003136">
    <property type="entry name" value="Cytidylate_kin"/>
</dbReference>
<gene>
    <name evidence="8 10" type="primary">cmk</name>
    <name evidence="10" type="ORF">NBRC116591_15960</name>
</gene>
<organism evidence="10 11">
    <name type="scientific">Sessilibacter corallicola</name>
    <dbReference type="NCBI Taxonomy" id="2904075"/>
    <lineage>
        <taxon>Bacteria</taxon>
        <taxon>Pseudomonadati</taxon>
        <taxon>Pseudomonadota</taxon>
        <taxon>Gammaproteobacteria</taxon>
        <taxon>Cellvibrionales</taxon>
        <taxon>Cellvibrionaceae</taxon>
        <taxon>Sessilibacter</taxon>
    </lineage>
</organism>
<keyword evidence="11" id="KW-1185">Reference proteome</keyword>
<comment type="catalytic activity">
    <reaction evidence="7 8">
        <text>CMP + ATP = CDP + ADP</text>
        <dbReference type="Rhea" id="RHEA:11600"/>
        <dbReference type="ChEBI" id="CHEBI:30616"/>
        <dbReference type="ChEBI" id="CHEBI:58069"/>
        <dbReference type="ChEBI" id="CHEBI:60377"/>
        <dbReference type="ChEBI" id="CHEBI:456216"/>
        <dbReference type="EC" id="2.7.4.25"/>
    </reaction>
</comment>
<sequence length="224" mass="24025">MTYPVITIDGPSGAGKGTLSLLLAKQYGFHLLDSGAIYRLGALAAKLLDVNIDDESAVANICQYLDVEFEPTESGVAVILNGQDVSQSLRTEEIGMMASTIAAYPSVREALVERQRSFARNPGLIADGRDMGTTIFPNANAKIFLTAGAEDRAKRRYNQLMEAGCEADYSQILADIEQRDLNDAGRAVSPLAPADDALLIDSSTMGIDEVCQTVVSHLQSLKII</sequence>
<accession>A0ABQ0A824</accession>
<dbReference type="InterPro" id="IPR027417">
    <property type="entry name" value="P-loop_NTPase"/>
</dbReference>
<evidence type="ECO:0000256" key="3">
    <source>
        <dbReference type="ARBA" id="ARBA00022741"/>
    </source>
</evidence>
<evidence type="ECO:0000256" key="5">
    <source>
        <dbReference type="ARBA" id="ARBA00022840"/>
    </source>
</evidence>
<keyword evidence="5 8" id="KW-0067">ATP-binding</keyword>
<dbReference type="EMBL" id="BAABWN010000004">
    <property type="protein sequence ID" value="GAA6167786.1"/>
    <property type="molecule type" value="Genomic_DNA"/>
</dbReference>
<comment type="subcellular location">
    <subcellularLocation>
        <location evidence="8">Cytoplasm</location>
    </subcellularLocation>
</comment>
<dbReference type="NCBIfam" id="TIGR00017">
    <property type="entry name" value="cmk"/>
    <property type="match status" value="1"/>
</dbReference>
<feature type="binding site" evidence="8">
    <location>
        <begin position="10"/>
        <end position="18"/>
    </location>
    <ligand>
        <name>ATP</name>
        <dbReference type="ChEBI" id="CHEBI:30616"/>
    </ligand>
</feature>
<evidence type="ECO:0000256" key="4">
    <source>
        <dbReference type="ARBA" id="ARBA00022777"/>
    </source>
</evidence>
<comment type="catalytic activity">
    <reaction evidence="6 8">
        <text>dCMP + ATP = dCDP + ADP</text>
        <dbReference type="Rhea" id="RHEA:25094"/>
        <dbReference type="ChEBI" id="CHEBI:30616"/>
        <dbReference type="ChEBI" id="CHEBI:57566"/>
        <dbReference type="ChEBI" id="CHEBI:58593"/>
        <dbReference type="ChEBI" id="CHEBI:456216"/>
        <dbReference type="EC" id="2.7.4.25"/>
    </reaction>
</comment>
<comment type="caution">
    <text evidence="10">The sequence shown here is derived from an EMBL/GenBank/DDBJ whole genome shotgun (WGS) entry which is preliminary data.</text>
</comment>
<dbReference type="Proteomes" id="UP001465153">
    <property type="component" value="Unassembled WGS sequence"/>
</dbReference>
<comment type="similarity">
    <text evidence="1 8">Belongs to the cytidylate kinase family. Type 1 subfamily.</text>
</comment>
<reference evidence="10 11" key="1">
    <citation type="submission" date="2024-04" db="EMBL/GenBank/DDBJ databases">
        <title>Draft genome sequence of Sessilibacter corallicola NBRC 116591.</title>
        <authorList>
            <person name="Miyakawa T."/>
            <person name="Kusuya Y."/>
            <person name="Miura T."/>
        </authorList>
    </citation>
    <scope>NUCLEOTIDE SEQUENCE [LARGE SCALE GENOMIC DNA]</scope>
    <source>
        <strain evidence="10 11">KU-00831-HH</strain>
    </source>
</reference>
<dbReference type="GO" id="GO:0016301">
    <property type="term" value="F:kinase activity"/>
    <property type="evidence" value="ECO:0007669"/>
    <property type="project" value="UniProtKB-KW"/>
</dbReference>
<dbReference type="SUPFAM" id="SSF52540">
    <property type="entry name" value="P-loop containing nucleoside triphosphate hydrolases"/>
    <property type="match status" value="1"/>
</dbReference>
<evidence type="ECO:0000256" key="1">
    <source>
        <dbReference type="ARBA" id="ARBA00009427"/>
    </source>
</evidence>
<evidence type="ECO:0000256" key="2">
    <source>
        <dbReference type="ARBA" id="ARBA00022679"/>
    </source>
</evidence>